<dbReference type="PANTHER" id="PTHR35596:SF1">
    <property type="entry name" value="MICROBIAL-TYPE PARG CATALYTIC DOMAIN-CONTAINING PROTEIN"/>
    <property type="match status" value="1"/>
</dbReference>
<dbReference type="GO" id="GO:0008312">
    <property type="term" value="F:7S RNA binding"/>
    <property type="evidence" value="ECO:0007669"/>
    <property type="project" value="InterPro"/>
</dbReference>
<dbReference type="GO" id="GO:0048500">
    <property type="term" value="C:signal recognition particle"/>
    <property type="evidence" value="ECO:0007669"/>
    <property type="project" value="InterPro"/>
</dbReference>
<dbReference type="InterPro" id="IPR036891">
    <property type="entry name" value="Signal_recog_part_SRP54_M_sf"/>
</dbReference>
<dbReference type="GO" id="GO:0006614">
    <property type="term" value="P:SRP-dependent cotranslational protein targeting to membrane"/>
    <property type="evidence" value="ECO:0007669"/>
    <property type="project" value="InterPro"/>
</dbReference>
<dbReference type="AlphaFoldDB" id="A0A820FYY7"/>
<dbReference type="Gene3D" id="3.40.220.10">
    <property type="entry name" value="Leucine Aminopeptidase, subunit E, domain 1"/>
    <property type="match status" value="1"/>
</dbReference>
<dbReference type="SUPFAM" id="SSF47446">
    <property type="entry name" value="Signal peptide-binding domain"/>
    <property type="match status" value="1"/>
</dbReference>
<protein>
    <recommendedName>
        <fullName evidence="1">Signal recognition particle SRP54 subunit M-domain domain-containing protein</fullName>
    </recommendedName>
</protein>
<comment type="caution">
    <text evidence="2">The sequence shown here is derived from an EMBL/GenBank/DDBJ whole genome shotgun (WGS) entry which is preliminary data.</text>
</comment>
<organism evidence="2 3">
    <name type="scientific">Adineta steineri</name>
    <dbReference type="NCBI Taxonomy" id="433720"/>
    <lineage>
        <taxon>Eukaryota</taxon>
        <taxon>Metazoa</taxon>
        <taxon>Spiralia</taxon>
        <taxon>Gnathifera</taxon>
        <taxon>Rotifera</taxon>
        <taxon>Eurotatoria</taxon>
        <taxon>Bdelloidea</taxon>
        <taxon>Adinetida</taxon>
        <taxon>Adinetidae</taxon>
        <taxon>Adineta</taxon>
    </lineage>
</organism>
<evidence type="ECO:0000313" key="3">
    <source>
        <dbReference type="Proteomes" id="UP000663881"/>
    </source>
</evidence>
<dbReference type="PANTHER" id="PTHR35596">
    <property type="entry name" value="DUF2263 DOMAIN-CONTAINING PROTEIN"/>
    <property type="match status" value="1"/>
</dbReference>
<dbReference type="EMBL" id="CAJOAY010013880">
    <property type="protein sequence ID" value="CAF4271288.1"/>
    <property type="molecule type" value="Genomic_DNA"/>
</dbReference>
<accession>A0A820FYY7</accession>
<dbReference type="Proteomes" id="UP000663881">
    <property type="component" value="Unassembled WGS sequence"/>
</dbReference>
<dbReference type="InterPro" id="IPR012664">
    <property type="entry name" value="CHP02452"/>
</dbReference>
<proteinExistence type="predicted"/>
<feature type="domain" description="Signal recognition particle SRP54 subunit M-domain" evidence="1">
    <location>
        <begin position="83"/>
        <end position="137"/>
    </location>
</feature>
<dbReference type="InterPro" id="IPR004125">
    <property type="entry name" value="Signal_recog_particle_SRP54_M"/>
</dbReference>
<dbReference type="InterPro" id="IPR043472">
    <property type="entry name" value="Macro_dom-like"/>
</dbReference>
<reference evidence="2" key="1">
    <citation type="submission" date="2021-02" db="EMBL/GenBank/DDBJ databases">
        <authorList>
            <person name="Nowell W R."/>
        </authorList>
    </citation>
    <scope>NUCLEOTIDE SEQUENCE</scope>
</reference>
<name>A0A820FYY7_9BILA</name>
<evidence type="ECO:0000313" key="2">
    <source>
        <dbReference type="EMBL" id="CAF4271288.1"/>
    </source>
</evidence>
<gene>
    <name evidence="2" type="ORF">OKA104_LOCUS44679</name>
</gene>
<dbReference type="NCBIfam" id="TIGR02452">
    <property type="entry name" value="TIGR02452 family protein"/>
    <property type="match status" value="1"/>
</dbReference>
<evidence type="ECO:0000259" key="1">
    <source>
        <dbReference type="Pfam" id="PF02978"/>
    </source>
</evidence>
<dbReference type="SUPFAM" id="SSF52949">
    <property type="entry name" value="Macro domain-like"/>
    <property type="match status" value="1"/>
</dbReference>
<sequence length="154" mass="17214">YHVAIVTAPAPNAGVINNAKESGNIMTERVKHVLNVFKTNKHDSLVLGAYGCGVFKNDPLDVALIFRQHLESKEFQHSFKHGQLTLRDMYEQFQNVMKMGLCGQIMSMISGSGTQFISKHGEQESKARLKKMICIMEDVVDKSNGLNKLFGNDK</sequence>
<feature type="non-terminal residue" evidence="2">
    <location>
        <position position="1"/>
    </location>
</feature>
<dbReference type="Pfam" id="PF02978">
    <property type="entry name" value="SRP_SPB"/>
    <property type="match status" value="1"/>
</dbReference>